<name>A0ABP6L5L4_9ACTN</name>
<gene>
    <name evidence="2" type="ORF">GCM10010448_08380</name>
</gene>
<organism evidence="2 3">
    <name type="scientific">Streptomyces glomeratus</name>
    <dbReference type="NCBI Taxonomy" id="284452"/>
    <lineage>
        <taxon>Bacteria</taxon>
        <taxon>Bacillati</taxon>
        <taxon>Actinomycetota</taxon>
        <taxon>Actinomycetes</taxon>
        <taxon>Kitasatosporales</taxon>
        <taxon>Streptomycetaceae</taxon>
        <taxon>Streptomyces</taxon>
    </lineage>
</organism>
<proteinExistence type="predicted"/>
<dbReference type="EMBL" id="BAAAUF010000008">
    <property type="protein sequence ID" value="GAA3028760.1"/>
    <property type="molecule type" value="Genomic_DNA"/>
</dbReference>
<evidence type="ECO:0008006" key="4">
    <source>
        <dbReference type="Google" id="ProtNLM"/>
    </source>
</evidence>
<comment type="caution">
    <text evidence="2">The sequence shown here is derived from an EMBL/GenBank/DDBJ whole genome shotgun (WGS) entry which is preliminary data.</text>
</comment>
<dbReference type="Proteomes" id="UP001501532">
    <property type="component" value="Unassembled WGS sequence"/>
</dbReference>
<evidence type="ECO:0000256" key="1">
    <source>
        <dbReference type="SAM" id="MobiDB-lite"/>
    </source>
</evidence>
<dbReference type="PROSITE" id="PS51257">
    <property type="entry name" value="PROKAR_LIPOPROTEIN"/>
    <property type="match status" value="1"/>
</dbReference>
<protein>
    <recommendedName>
        <fullName evidence="4">Lipoprotein</fullName>
    </recommendedName>
</protein>
<evidence type="ECO:0000313" key="2">
    <source>
        <dbReference type="EMBL" id="GAA3028760.1"/>
    </source>
</evidence>
<reference evidence="3" key="1">
    <citation type="journal article" date="2019" name="Int. J. Syst. Evol. Microbiol.">
        <title>The Global Catalogue of Microorganisms (GCM) 10K type strain sequencing project: providing services to taxonomists for standard genome sequencing and annotation.</title>
        <authorList>
            <consortium name="The Broad Institute Genomics Platform"/>
            <consortium name="The Broad Institute Genome Sequencing Center for Infectious Disease"/>
            <person name="Wu L."/>
            <person name="Ma J."/>
        </authorList>
    </citation>
    <scope>NUCLEOTIDE SEQUENCE [LARGE SCALE GENOMIC DNA]</scope>
    <source>
        <strain evidence="3">JCM 9091</strain>
    </source>
</reference>
<evidence type="ECO:0000313" key="3">
    <source>
        <dbReference type="Proteomes" id="UP001501532"/>
    </source>
</evidence>
<keyword evidence="3" id="KW-1185">Reference proteome</keyword>
<feature type="region of interest" description="Disordered" evidence="1">
    <location>
        <begin position="28"/>
        <end position="152"/>
    </location>
</feature>
<sequence>MHRTTTTATLLFTAAVSAVTGCVTVQRPPAPLPPRAPSQSSAPQADGSSEPRVVQAPARVALEVVGPSRPPSAPDSARHATSRPAPVRTAVPRRRSAPAHPRRDLPGQRGEVPPTVQEGLARNPDVCALGRSYGGWRPGSPEADICGSTYGR</sequence>
<accession>A0ABP6L5L4</accession>